<dbReference type="STRING" id="1335616.WDC_0650"/>
<sequence>MTATLTKRLTYDDGQLTYNNQLIFSHTDASPILFLGHGAADIDMYRGNFDINDQITTKIPLFVTDADVTEEQVELAFGFRTQTYLKLIAQLDHQQRLVVTFKLLQPDWNRLWVRLNAVATEKIYGCGEQLSYFNLRGRHFPLWTSEPGVGRNKRTLTTQLADYSDHAGGNYYTTNYPQGTFISSAKYYCHTDSSYYADFDFSNPTYHELQFWGMPTALTIETAATFVKLIEELTNLIGRQPKLPDWINDGVMLGVQGGTNRVQTITDRLQEKNVKLAALWCQDWQGIRMTSFGKRLMWEWQADSKLYPQLTEQIKTWQHNDLRFLAYINPYIASDTSMFANAAKHGYFAKTDRGDIYLVDFGEFDCGVVDLTNPAAFEWFKSVIKTNLIDIGITGWMADFGEYLPTDVVLFDQSDPLEMHNQWPKLWAKCNYEAVQEAGKGDEIVYFMRAGANGSQPYTPLLWAGDQSVNWSLDDGLASTIPAALSAGMSGFGLSHSDIGGYTSLHGNIRSKELFMRWAEMGSFLPVMRTHEGNRPAENFQVYDDDEAMTHFAHCSDIFVALKPYRQAIMKEYQEHGLPMQRPLFMHYENDAHAYDIQYEYLFGRDLLVAPVYQAQQSQWIVYLPDDEWVHLWSGQTFGAGQHRINAPLGQPPVFFRRQSKYAQLFEQFNEKNRNI</sequence>
<dbReference type="InterPro" id="IPR011013">
    <property type="entry name" value="Gal_mutarotase_sf_dom"/>
</dbReference>
<protein>
    <submittedName>
        <fullName evidence="5">Glycosidase like protein</fullName>
    </submittedName>
</protein>
<dbReference type="AlphaFoldDB" id="A0A0D0Y629"/>
<evidence type="ECO:0000313" key="6">
    <source>
        <dbReference type="Proteomes" id="UP000032279"/>
    </source>
</evidence>
<dbReference type="NCBIfam" id="NF007746">
    <property type="entry name" value="PRK10426.1"/>
    <property type="match status" value="1"/>
</dbReference>
<dbReference type="InterPro" id="IPR000322">
    <property type="entry name" value="Glyco_hydro_31_TIM"/>
</dbReference>
<feature type="domain" description="Glycosyl hydrolase family 31 C-terminal" evidence="4">
    <location>
        <begin position="577"/>
        <end position="658"/>
    </location>
</feature>
<dbReference type="InterPro" id="IPR017853">
    <property type="entry name" value="GH"/>
</dbReference>
<dbReference type="InterPro" id="IPR013780">
    <property type="entry name" value="Glyco_hydro_b"/>
</dbReference>
<dbReference type="CDD" id="cd06594">
    <property type="entry name" value="GH31_glucosidase_YihQ"/>
    <property type="match status" value="1"/>
</dbReference>
<dbReference type="EMBL" id="AWTT01000011">
    <property type="protein sequence ID" value="KIS03738.1"/>
    <property type="molecule type" value="Genomic_DNA"/>
</dbReference>
<dbReference type="Gene3D" id="3.20.20.80">
    <property type="entry name" value="Glycosidases"/>
    <property type="match status" value="1"/>
</dbReference>
<feature type="domain" description="Glycoside hydrolase family 31 TIM barrel" evidence="3">
    <location>
        <begin position="259"/>
        <end position="545"/>
    </location>
</feature>
<evidence type="ECO:0000256" key="1">
    <source>
        <dbReference type="ARBA" id="ARBA00007806"/>
    </source>
</evidence>
<dbReference type="Gene3D" id="2.60.40.1760">
    <property type="entry name" value="glycosyl hydrolase (family 31)"/>
    <property type="match status" value="1"/>
</dbReference>
<accession>A0A0D0Y629</accession>
<evidence type="ECO:0000259" key="3">
    <source>
        <dbReference type="Pfam" id="PF01055"/>
    </source>
</evidence>
<evidence type="ECO:0000259" key="4">
    <source>
        <dbReference type="Pfam" id="PF21365"/>
    </source>
</evidence>
<dbReference type="Gene3D" id="2.60.40.1180">
    <property type="entry name" value="Golgi alpha-mannosidase II"/>
    <property type="match status" value="1"/>
</dbReference>
<dbReference type="Pfam" id="PF21365">
    <property type="entry name" value="Glyco_hydro_31_3rd"/>
    <property type="match status" value="1"/>
</dbReference>
<dbReference type="InterPro" id="IPR048395">
    <property type="entry name" value="Glyco_hydro_31_C"/>
</dbReference>
<dbReference type="SUPFAM" id="SSF51445">
    <property type="entry name" value="(Trans)glycosidases"/>
    <property type="match status" value="1"/>
</dbReference>
<keyword evidence="2" id="KW-0378">Hydrolase</keyword>
<dbReference type="CDD" id="cd14752">
    <property type="entry name" value="GH31_N"/>
    <property type="match status" value="1"/>
</dbReference>
<dbReference type="OrthoDB" id="176168at2"/>
<organism evidence="5 6">
    <name type="scientific">Paucilactobacillus wasatchensis</name>
    <dbReference type="NCBI Taxonomy" id="1335616"/>
    <lineage>
        <taxon>Bacteria</taxon>
        <taxon>Bacillati</taxon>
        <taxon>Bacillota</taxon>
        <taxon>Bacilli</taxon>
        <taxon>Lactobacillales</taxon>
        <taxon>Lactobacillaceae</taxon>
        <taxon>Paucilactobacillus</taxon>
    </lineage>
</organism>
<dbReference type="GO" id="GO:0005975">
    <property type="term" value="P:carbohydrate metabolic process"/>
    <property type="evidence" value="ECO:0007669"/>
    <property type="project" value="InterPro"/>
</dbReference>
<dbReference type="PANTHER" id="PTHR46959">
    <property type="entry name" value="SULFOQUINOVOSIDASE"/>
    <property type="match status" value="1"/>
</dbReference>
<dbReference type="PANTHER" id="PTHR46959:SF2">
    <property type="entry name" value="SULFOQUINOVOSIDASE"/>
    <property type="match status" value="1"/>
</dbReference>
<name>A0A0D0Y629_9LACO</name>
<dbReference type="InterPro" id="IPR052990">
    <property type="entry name" value="Sulfoquinovosidase_GH31"/>
</dbReference>
<evidence type="ECO:0000313" key="5">
    <source>
        <dbReference type="EMBL" id="KIS03738.1"/>
    </source>
</evidence>
<reference evidence="5 6" key="1">
    <citation type="submission" date="2013-08" db="EMBL/GenBank/DDBJ databases">
        <title>Lactobacillus wasatchii sp. WDC04, a late gas producing bacteria isolated from aged chedder cheese.</title>
        <authorList>
            <person name="Oberg C.J."/>
            <person name="Culumber M."/>
            <person name="McMahon D.J."/>
            <person name="Broadbent J.R."/>
            <person name="Oberg T.S."/>
            <person name="Ortaki F."/>
        </authorList>
    </citation>
    <scope>NUCLEOTIDE SEQUENCE [LARGE SCALE GENOMIC DNA]</scope>
    <source>
        <strain evidence="5 6">WDC04</strain>
    </source>
</reference>
<gene>
    <name evidence="5" type="ORF">WDC_0650</name>
</gene>
<dbReference type="Proteomes" id="UP000032279">
    <property type="component" value="Unassembled WGS sequence"/>
</dbReference>
<dbReference type="SUPFAM" id="SSF51011">
    <property type="entry name" value="Glycosyl hydrolase domain"/>
    <property type="match status" value="1"/>
</dbReference>
<dbReference type="Pfam" id="PF01055">
    <property type="entry name" value="Glyco_hydro_31_2nd"/>
    <property type="match status" value="1"/>
</dbReference>
<keyword evidence="6" id="KW-1185">Reference proteome</keyword>
<dbReference type="InterPro" id="IPR044112">
    <property type="entry name" value="YihQ_TIM-like"/>
</dbReference>
<dbReference type="SUPFAM" id="SSF74650">
    <property type="entry name" value="Galactose mutarotase-like"/>
    <property type="match status" value="1"/>
</dbReference>
<comment type="caution">
    <text evidence="5">The sequence shown here is derived from an EMBL/GenBank/DDBJ whole genome shotgun (WGS) entry which is preliminary data.</text>
</comment>
<keyword evidence="2 5" id="KW-0326">Glycosidase</keyword>
<dbReference type="RefSeq" id="WP_044010354.1">
    <property type="nucleotide sequence ID" value="NZ_AWTT01000011.1"/>
</dbReference>
<proteinExistence type="inferred from homology"/>
<evidence type="ECO:0000256" key="2">
    <source>
        <dbReference type="RuleBase" id="RU361185"/>
    </source>
</evidence>
<comment type="similarity">
    <text evidence="1 2">Belongs to the glycosyl hydrolase 31 family.</text>
</comment>
<dbReference type="GO" id="GO:0030246">
    <property type="term" value="F:carbohydrate binding"/>
    <property type="evidence" value="ECO:0007669"/>
    <property type="project" value="InterPro"/>
</dbReference>
<dbReference type="PATRIC" id="fig|1335616.4.peg.645"/>
<dbReference type="GO" id="GO:0004553">
    <property type="term" value="F:hydrolase activity, hydrolyzing O-glycosyl compounds"/>
    <property type="evidence" value="ECO:0007669"/>
    <property type="project" value="InterPro"/>
</dbReference>